<dbReference type="EMBL" id="JACHOT010000003">
    <property type="protein sequence ID" value="MBB4650891.1"/>
    <property type="molecule type" value="Genomic_DNA"/>
</dbReference>
<dbReference type="Proteomes" id="UP000539538">
    <property type="component" value="Unassembled WGS sequence"/>
</dbReference>
<feature type="signal peptide" evidence="1">
    <location>
        <begin position="1"/>
        <end position="18"/>
    </location>
</feature>
<gene>
    <name evidence="2" type="ORF">GGQ99_002654</name>
</gene>
<dbReference type="RefSeq" id="WP_108605426.1">
    <property type="nucleotide sequence ID" value="NZ_BAAAVZ010000013.1"/>
</dbReference>
<keyword evidence="1" id="KW-0732">Signal</keyword>
<protein>
    <submittedName>
        <fullName evidence="2">Uncharacterized protein</fullName>
    </submittedName>
</protein>
<keyword evidence="3" id="KW-1185">Reference proteome</keyword>
<feature type="chain" id="PRO_5046068272" evidence="1">
    <location>
        <begin position="19"/>
        <end position="195"/>
    </location>
</feature>
<accession>A0ABR6L293</accession>
<evidence type="ECO:0000313" key="2">
    <source>
        <dbReference type="EMBL" id="MBB4650891.1"/>
    </source>
</evidence>
<proteinExistence type="predicted"/>
<organism evidence="2 3">
    <name type="scientific">Aminobacter niigataensis</name>
    <dbReference type="NCBI Taxonomy" id="83265"/>
    <lineage>
        <taxon>Bacteria</taxon>
        <taxon>Pseudomonadati</taxon>
        <taxon>Pseudomonadota</taxon>
        <taxon>Alphaproteobacteria</taxon>
        <taxon>Hyphomicrobiales</taxon>
        <taxon>Phyllobacteriaceae</taxon>
        <taxon>Aminobacter</taxon>
    </lineage>
</organism>
<dbReference type="PROSITE" id="PS51257">
    <property type="entry name" value="PROKAR_LIPOPROTEIN"/>
    <property type="match status" value="1"/>
</dbReference>
<comment type="caution">
    <text evidence="2">The sequence shown here is derived from an EMBL/GenBank/DDBJ whole genome shotgun (WGS) entry which is preliminary data.</text>
</comment>
<reference evidence="2 3" key="1">
    <citation type="submission" date="2020-08" db="EMBL/GenBank/DDBJ databases">
        <title>Genomic Encyclopedia of Type Strains, Phase IV (KMG-IV): sequencing the most valuable type-strain genomes for metagenomic binning, comparative biology and taxonomic classification.</title>
        <authorList>
            <person name="Goeker M."/>
        </authorList>
    </citation>
    <scope>NUCLEOTIDE SEQUENCE [LARGE SCALE GENOMIC DNA]</scope>
    <source>
        <strain evidence="2 3">DSM 7050</strain>
    </source>
</reference>
<evidence type="ECO:0000313" key="3">
    <source>
        <dbReference type="Proteomes" id="UP000539538"/>
    </source>
</evidence>
<name>A0ABR6L293_9HYPH</name>
<evidence type="ECO:0000256" key="1">
    <source>
        <dbReference type="SAM" id="SignalP"/>
    </source>
</evidence>
<sequence>MVRPALSRMLLSLSVVLAAGLTGCAYVTAVPVKPGSKVSGIRIYDVKPILVVNGAAAAIHIVPNYNRAYALQFGAFLAKNDFTATMTNGVLSEVHANMDSTEFISFLKELLKTVGAKGLSGEVQRAPNGGIQDRFQVFDFVFDHDGNLVALRPLISQPDLLHVKTTQVVRNVVEAPVVAEQPDAGGITPGPLGAR</sequence>